<proteinExistence type="predicted"/>
<evidence type="ECO:0000313" key="2">
    <source>
        <dbReference type="Proteomes" id="UP000054217"/>
    </source>
</evidence>
<evidence type="ECO:0000313" key="1">
    <source>
        <dbReference type="EMBL" id="KIO07478.1"/>
    </source>
</evidence>
<reference evidence="1 2" key="1">
    <citation type="submission" date="2014-04" db="EMBL/GenBank/DDBJ databases">
        <authorList>
            <consortium name="DOE Joint Genome Institute"/>
            <person name="Kuo A."/>
            <person name="Kohler A."/>
            <person name="Costa M.D."/>
            <person name="Nagy L.G."/>
            <person name="Floudas D."/>
            <person name="Copeland A."/>
            <person name="Barry K.W."/>
            <person name="Cichocki N."/>
            <person name="Veneault-Fourrey C."/>
            <person name="LaButti K."/>
            <person name="Lindquist E.A."/>
            <person name="Lipzen A."/>
            <person name="Lundell T."/>
            <person name="Morin E."/>
            <person name="Murat C."/>
            <person name="Sun H."/>
            <person name="Tunlid A."/>
            <person name="Henrissat B."/>
            <person name="Grigoriev I.V."/>
            <person name="Hibbett D.S."/>
            <person name="Martin F."/>
            <person name="Nordberg H.P."/>
            <person name="Cantor M.N."/>
            <person name="Hua S.X."/>
        </authorList>
    </citation>
    <scope>NUCLEOTIDE SEQUENCE [LARGE SCALE GENOMIC DNA]</scope>
    <source>
        <strain evidence="1 2">Marx 270</strain>
    </source>
</reference>
<accession>A0A0C3JEH2</accession>
<sequence>MLGIGPVGVPSSAAITPFYTINYLSHAGSRFQDSNFWNFGRADICVGVAAEGCQDVLLETCFATLGDDFSRDT</sequence>
<dbReference type="AlphaFoldDB" id="A0A0C3JEH2"/>
<name>A0A0C3JEH2_PISTI</name>
<dbReference type="EMBL" id="KN831960">
    <property type="protein sequence ID" value="KIO07478.1"/>
    <property type="molecule type" value="Genomic_DNA"/>
</dbReference>
<organism evidence="1 2">
    <name type="scientific">Pisolithus tinctorius Marx 270</name>
    <dbReference type="NCBI Taxonomy" id="870435"/>
    <lineage>
        <taxon>Eukaryota</taxon>
        <taxon>Fungi</taxon>
        <taxon>Dikarya</taxon>
        <taxon>Basidiomycota</taxon>
        <taxon>Agaricomycotina</taxon>
        <taxon>Agaricomycetes</taxon>
        <taxon>Agaricomycetidae</taxon>
        <taxon>Boletales</taxon>
        <taxon>Sclerodermatineae</taxon>
        <taxon>Pisolithaceae</taxon>
        <taxon>Pisolithus</taxon>
    </lineage>
</organism>
<keyword evidence="2" id="KW-1185">Reference proteome</keyword>
<dbReference type="InParanoid" id="A0A0C3JEH2"/>
<dbReference type="Proteomes" id="UP000054217">
    <property type="component" value="Unassembled WGS sequence"/>
</dbReference>
<protein>
    <submittedName>
        <fullName evidence="1">Uncharacterized protein</fullName>
    </submittedName>
</protein>
<dbReference type="HOGENOM" id="CLU_2705833_0_0_1"/>
<reference evidence="2" key="2">
    <citation type="submission" date="2015-01" db="EMBL/GenBank/DDBJ databases">
        <title>Evolutionary Origins and Diversification of the Mycorrhizal Mutualists.</title>
        <authorList>
            <consortium name="DOE Joint Genome Institute"/>
            <consortium name="Mycorrhizal Genomics Consortium"/>
            <person name="Kohler A."/>
            <person name="Kuo A."/>
            <person name="Nagy L.G."/>
            <person name="Floudas D."/>
            <person name="Copeland A."/>
            <person name="Barry K.W."/>
            <person name="Cichocki N."/>
            <person name="Veneault-Fourrey C."/>
            <person name="LaButti K."/>
            <person name="Lindquist E.A."/>
            <person name="Lipzen A."/>
            <person name="Lundell T."/>
            <person name="Morin E."/>
            <person name="Murat C."/>
            <person name="Riley R."/>
            <person name="Ohm R."/>
            <person name="Sun H."/>
            <person name="Tunlid A."/>
            <person name="Henrissat B."/>
            <person name="Grigoriev I.V."/>
            <person name="Hibbett D.S."/>
            <person name="Martin F."/>
        </authorList>
    </citation>
    <scope>NUCLEOTIDE SEQUENCE [LARGE SCALE GENOMIC DNA]</scope>
    <source>
        <strain evidence="2">Marx 270</strain>
    </source>
</reference>
<gene>
    <name evidence="1" type="ORF">M404DRAFT_411796</name>
</gene>